<name>A0A0A0EST0_9GAMM</name>
<evidence type="ECO:0000256" key="1">
    <source>
        <dbReference type="SAM" id="MobiDB-lite"/>
    </source>
</evidence>
<dbReference type="OrthoDB" id="9938904at2"/>
<evidence type="ECO:0000256" key="2">
    <source>
        <dbReference type="SAM" id="Phobius"/>
    </source>
</evidence>
<dbReference type="RefSeq" id="WP_036139068.1">
    <property type="nucleotide sequence ID" value="NZ_AVPU01000025.1"/>
</dbReference>
<dbReference type="Proteomes" id="UP000029998">
    <property type="component" value="Unassembled WGS sequence"/>
</dbReference>
<reference evidence="3 4" key="1">
    <citation type="submission" date="2013-08" db="EMBL/GenBank/DDBJ databases">
        <title>Genome sequencing of Lysobacter.</title>
        <authorList>
            <person name="Zhang S."/>
            <person name="Wang G."/>
        </authorList>
    </citation>
    <scope>NUCLEOTIDE SEQUENCE [LARGE SCALE GENOMIC DNA]</scope>
    <source>
        <strain evidence="3 4">GH1-9</strain>
    </source>
</reference>
<evidence type="ECO:0000313" key="4">
    <source>
        <dbReference type="Proteomes" id="UP000029998"/>
    </source>
</evidence>
<keyword evidence="2" id="KW-1133">Transmembrane helix</keyword>
<dbReference type="AlphaFoldDB" id="A0A0A0EST0"/>
<evidence type="ECO:0000313" key="3">
    <source>
        <dbReference type="EMBL" id="KGM53574.1"/>
    </source>
</evidence>
<dbReference type="STRING" id="1385517.N800_03890"/>
<protein>
    <submittedName>
        <fullName evidence="3">Uncharacterized protein</fullName>
    </submittedName>
</protein>
<keyword evidence="2" id="KW-0812">Transmembrane</keyword>
<keyword evidence="2" id="KW-0472">Membrane</keyword>
<comment type="caution">
    <text evidence="3">The sequence shown here is derived from an EMBL/GenBank/DDBJ whole genome shotgun (WGS) entry which is preliminary data.</text>
</comment>
<feature type="transmembrane region" description="Helical" evidence="2">
    <location>
        <begin position="126"/>
        <end position="148"/>
    </location>
</feature>
<dbReference type="EMBL" id="AVPU01000025">
    <property type="protein sequence ID" value="KGM53574.1"/>
    <property type="molecule type" value="Genomic_DNA"/>
</dbReference>
<organism evidence="3 4">
    <name type="scientific">Lysobacter daejeonensis GH1-9</name>
    <dbReference type="NCBI Taxonomy" id="1385517"/>
    <lineage>
        <taxon>Bacteria</taxon>
        <taxon>Pseudomonadati</taxon>
        <taxon>Pseudomonadota</taxon>
        <taxon>Gammaproteobacteria</taxon>
        <taxon>Lysobacterales</taxon>
        <taxon>Lysobacteraceae</taxon>
        <taxon>Aerolutibacter</taxon>
    </lineage>
</organism>
<sequence>MSQAVNGELLRKVATAGEMDGQELIGHVTRKSGTYADFYGLAAMIQSGFIATNTEPGMPFGRTTRESAALLYQLGLKPGESFLYGEVPWEAWGAGPVTFFITGAGVLKVEELDSKRSAKRQKRMDYFVSAIVAILAAALSSTATHLYAQYRETSGKQGSPIAQPSPNNSFNGKPLCGSP</sequence>
<gene>
    <name evidence="3" type="ORF">N800_03890</name>
</gene>
<accession>A0A0A0EST0</accession>
<proteinExistence type="predicted"/>
<keyword evidence="4" id="KW-1185">Reference proteome</keyword>
<feature type="region of interest" description="Disordered" evidence="1">
    <location>
        <begin position="155"/>
        <end position="179"/>
    </location>
</feature>
<feature type="compositionally biased region" description="Polar residues" evidence="1">
    <location>
        <begin position="155"/>
        <end position="171"/>
    </location>
</feature>